<evidence type="ECO:0000313" key="10">
    <source>
        <dbReference type="EMBL" id="KAF4376582.1"/>
    </source>
</evidence>
<keyword evidence="4" id="KW-0735">Signal-anchor</keyword>
<gene>
    <name evidence="10" type="ORF">F8388_025453</name>
</gene>
<accession>A0A7J6G1C7</accession>
<evidence type="ECO:0000256" key="2">
    <source>
        <dbReference type="ARBA" id="ARBA00007727"/>
    </source>
</evidence>
<dbReference type="GO" id="GO:0005794">
    <property type="term" value="C:Golgi apparatus"/>
    <property type="evidence" value="ECO:0007669"/>
    <property type="project" value="TreeGrafter"/>
</dbReference>
<dbReference type="InterPro" id="IPR026057">
    <property type="entry name" value="TBL_C"/>
</dbReference>
<evidence type="ECO:0000256" key="5">
    <source>
        <dbReference type="ARBA" id="ARBA00022989"/>
    </source>
</evidence>
<evidence type="ECO:0000256" key="6">
    <source>
        <dbReference type="ARBA" id="ARBA00023136"/>
    </source>
</evidence>
<comment type="caution">
    <text evidence="10">The sequence shown here is derived from an EMBL/GenBank/DDBJ whole genome shotgun (WGS) entry which is preliminary data.</text>
</comment>
<dbReference type="EMBL" id="JAATIP010000084">
    <property type="protein sequence ID" value="KAF4376582.1"/>
    <property type="molecule type" value="Genomic_DNA"/>
</dbReference>
<dbReference type="Pfam" id="PF13839">
    <property type="entry name" value="PC-Esterase"/>
    <property type="match status" value="2"/>
</dbReference>
<dbReference type="GO" id="GO:0016413">
    <property type="term" value="F:O-acetyltransferase activity"/>
    <property type="evidence" value="ECO:0007669"/>
    <property type="project" value="InterPro"/>
</dbReference>
<feature type="domain" description="Trichome birefringence-like C-terminal" evidence="8">
    <location>
        <begin position="71"/>
        <end position="332"/>
    </location>
</feature>
<feature type="transmembrane region" description="Helical" evidence="7">
    <location>
        <begin position="402"/>
        <end position="422"/>
    </location>
</feature>
<name>A0A7J6G1C7_CANSA</name>
<evidence type="ECO:0000256" key="3">
    <source>
        <dbReference type="ARBA" id="ARBA00022692"/>
    </source>
</evidence>
<evidence type="ECO:0000259" key="8">
    <source>
        <dbReference type="Pfam" id="PF13839"/>
    </source>
</evidence>
<dbReference type="AlphaFoldDB" id="A0A7J6G1C7"/>
<feature type="transmembrane region" description="Helical" evidence="7">
    <location>
        <begin position="357"/>
        <end position="382"/>
    </location>
</feature>
<comment type="similarity">
    <text evidence="2">Belongs to the PC-esterase family. TBL subfamily.</text>
</comment>
<dbReference type="Pfam" id="PF14416">
    <property type="entry name" value="PMR5N"/>
    <property type="match status" value="2"/>
</dbReference>
<dbReference type="InterPro" id="IPR025846">
    <property type="entry name" value="TBL_N"/>
</dbReference>
<dbReference type="InterPro" id="IPR029962">
    <property type="entry name" value="TBL"/>
</dbReference>
<sequence>NINNVCSVLVVNVEEEENCDLFTGHWVPEPSGSLYTNLSCKTIPESKNCFKNGRQDVNFLNWKWKPENCELPRFDAKAFLEMVRGKKMAFIGDSLARNHVESLLCLLSQEEIPLEIYKDSEDRFKKWYFTSHDFTLMIIWSKFLIEADEIMMNGTSSGTYNLHLDKVDNSWANILPKLNYAIISTGHWFFRIMYLHKNNNLIGCVYCNNKPNTTQHKSNFAIRMAFRTTFDFINSCKNCSLVTLMRTYSPSHFENGLWNTGGSCNRTSPSSEVKIDLDGFEWEIRKSQLEEMERAREIGVKKGNKCKFGVVDVTRAMKMRRDGHPGSHWDNKFCLNSHSSWLSGNFHLEKYEYGKSLYLLSLFLSFSLCLSMMKSTTTSTLFSERLKHYDKREKWSKMGKIVPFLFTSFALITVLFSFFLLFSPIPFKVTSKQGLTSVQNLHELQGNFPKTDHFEEVENCDLFTGHWIPELKGSVYTNSSCTTIPDSKNCFKHGRQDVDFVNWRWKPENCELPMFDSMAFMEMVRGKKMAFIGDSVARNHIESLLCLLSQEEIPLEIYKDTEDRFKKWYFPNHDFTLMILWTKFLIVGEERMVNGTGTSAFDLQLDKVENSWADFLPELDYAIISDGHWFFRVMYLHQGNSLTGCVYCNEPNITKHDISFAVRMAFRTAFDHINACKNCNGLVTLVRTFAPAHFENGFWNTGGYCNRTSPLSKEELDLGVFEWEMRNIQVEEMERAREIGKKQGKKFGVVDVTRAMLMRPDGHPGSHWGNKWMKGYNDCVHWCMPGPVDHWSHFLMAVMRKELGIFS</sequence>
<dbReference type="GO" id="GO:0016020">
    <property type="term" value="C:membrane"/>
    <property type="evidence" value="ECO:0007669"/>
    <property type="project" value="UniProtKB-SubCell"/>
</dbReference>
<proteinExistence type="inferred from homology"/>
<comment type="subcellular location">
    <subcellularLocation>
        <location evidence="1">Membrane</location>
        <topology evidence="1">Single-pass membrane protein</topology>
    </subcellularLocation>
</comment>
<feature type="domain" description="Trichome birefringence-like N-terminal" evidence="9">
    <location>
        <begin position="17"/>
        <end position="70"/>
    </location>
</feature>
<keyword evidence="5 7" id="KW-1133">Transmembrane helix</keyword>
<evidence type="ECO:0000256" key="4">
    <source>
        <dbReference type="ARBA" id="ARBA00022968"/>
    </source>
</evidence>
<dbReference type="Proteomes" id="UP000525078">
    <property type="component" value="Unassembled WGS sequence"/>
</dbReference>
<feature type="domain" description="Trichome birefringence-like N-terminal" evidence="9">
    <location>
        <begin position="458"/>
        <end position="511"/>
    </location>
</feature>
<protein>
    <recommendedName>
        <fullName evidence="12">Trichome birefringence-like N-terminal domain-containing protein</fullName>
    </recommendedName>
</protein>
<evidence type="ECO:0000259" key="9">
    <source>
        <dbReference type="Pfam" id="PF14416"/>
    </source>
</evidence>
<keyword evidence="3 7" id="KW-0812">Transmembrane</keyword>
<evidence type="ECO:0008006" key="12">
    <source>
        <dbReference type="Google" id="ProtNLM"/>
    </source>
</evidence>
<feature type="non-terminal residue" evidence="10">
    <location>
        <position position="807"/>
    </location>
</feature>
<evidence type="ECO:0000313" key="11">
    <source>
        <dbReference type="Proteomes" id="UP000525078"/>
    </source>
</evidence>
<keyword evidence="6 7" id="KW-0472">Membrane</keyword>
<feature type="domain" description="Trichome birefringence-like C-terminal" evidence="8">
    <location>
        <begin position="512"/>
        <end position="797"/>
    </location>
</feature>
<dbReference type="PANTHER" id="PTHR32285">
    <property type="entry name" value="PROTEIN TRICHOME BIREFRINGENCE-LIKE 9-RELATED"/>
    <property type="match status" value="1"/>
</dbReference>
<evidence type="ECO:0000256" key="1">
    <source>
        <dbReference type="ARBA" id="ARBA00004167"/>
    </source>
</evidence>
<dbReference type="PANTHER" id="PTHR32285:SF28">
    <property type="entry name" value="XYLOGLUCAN O-ACETYLTRANSFERASE 2"/>
    <property type="match status" value="1"/>
</dbReference>
<reference evidence="10 11" key="1">
    <citation type="journal article" date="2020" name="bioRxiv">
        <title>Sequence and annotation of 42 cannabis genomes reveals extensive copy number variation in cannabinoid synthesis and pathogen resistance genes.</title>
        <authorList>
            <person name="Mckernan K.J."/>
            <person name="Helbert Y."/>
            <person name="Kane L.T."/>
            <person name="Ebling H."/>
            <person name="Zhang L."/>
            <person name="Liu B."/>
            <person name="Eaton Z."/>
            <person name="Mclaughlin S."/>
            <person name="Kingan S."/>
            <person name="Baybayan P."/>
            <person name="Concepcion G."/>
            <person name="Jordan M."/>
            <person name="Riva A."/>
            <person name="Barbazuk W."/>
            <person name="Harkins T."/>
        </authorList>
    </citation>
    <scope>NUCLEOTIDE SEQUENCE [LARGE SCALE GENOMIC DNA]</scope>
    <source>
        <strain evidence="11">cv. Jamaican Lion 4</strain>
        <tissue evidence="10">Leaf</tissue>
    </source>
</reference>
<evidence type="ECO:0000256" key="7">
    <source>
        <dbReference type="SAM" id="Phobius"/>
    </source>
</evidence>
<organism evidence="10 11">
    <name type="scientific">Cannabis sativa</name>
    <name type="common">Hemp</name>
    <name type="synonym">Marijuana</name>
    <dbReference type="NCBI Taxonomy" id="3483"/>
    <lineage>
        <taxon>Eukaryota</taxon>
        <taxon>Viridiplantae</taxon>
        <taxon>Streptophyta</taxon>
        <taxon>Embryophyta</taxon>
        <taxon>Tracheophyta</taxon>
        <taxon>Spermatophyta</taxon>
        <taxon>Magnoliopsida</taxon>
        <taxon>eudicotyledons</taxon>
        <taxon>Gunneridae</taxon>
        <taxon>Pentapetalae</taxon>
        <taxon>rosids</taxon>
        <taxon>fabids</taxon>
        <taxon>Rosales</taxon>
        <taxon>Cannabaceae</taxon>
        <taxon>Cannabis</taxon>
    </lineage>
</organism>